<evidence type="ECO:0000256" key="4">
    <source>
        <dbReference type="ARBA" id="ARBA00022912"/>
    </source>
</evidence>
<evidence type="ECO:0000256" key="2">
    <source>
        <dbReference type="ARBA" id="ARBA00013064"/>
    </source>
</evidence>
<evidence type="ECO:0000259" key="6">
    <source>
        <dbReference type="PROSITE" id="PS50054"/>
    </source>
</evidence>
<dbReference type="PROSITE" id="PS50056">
    <property type="entry name" value="TYR_PHOSPHATASE_2"/>
    <property type="match status" value="1"/>
</dbReference>
<organism evidence="8 9">
    <name type="scientific">Diplogelasinospora grovesii</name>
    <dbReference type="NCBI Taxonomy" id="303347"/>
    <lineage>
        <taxon>Eukaryota</taxon>
        <taxon>Fungi</taxon>
        <taxon>Dikarya</taxon>
        <taxon>Ascomycota</taxon>
        <taxon>Pezizomycotina</taxon>
        <taxon>Sordariomycetes</taxon>
        <taxon>Sordariomycetidae</taxon>
        <taxon>Sordariales</taxon>
        <taxon>Diplogelasinosporaceae</taxon>
        <taxon>Diplogelasinospora</taxon>
    </lineage>
</organism>
<dbReference type="GO" id="GO:0033550">
    <property type="term" value="F:MAP kinase tyrosine phosphatase activity"/>
    <property type="evidence" value="ECO:0007669"/>
    <property type="project" value="TreeGrafter"/>
</dbReference>
<dbReference type="PROSITE" id="PS50054">
    <property type="entry name" value="TYR_PHOSPHATASE_DUAL"/>
    <property type="match status" value="1"/>
</dbReference>
<dbReference type="InterPro" id="IPR020422">
    <property type="entry name" value="TYR_PHOSPHATASE_DUAL_dom"/>
</dbReference>
<dbReference type="AlphaFoldDB" id="A0AAN6MYV7"/>
<feature type="region of interest" description="Disordered" evidence="5">
    <location>
        <begin position="1"/>
        <end position="27"/>
    </location>
</feature>
<feature type="domain" description="Tyrosine specific protein phosphatases" evidence="7">
    <location>
        <begin position="24"/>
        <end position="69"/>
    </location>
</feature>
<dbReference type="PANTHER" id="PTHR10159:SF519">
    <property type="entry name" value="DUAL SPECIFICITY PROTEIN PHOSPHATASE MPK3"/>
    <property type="match status" value="1"/>
</dbReference>
<dbReference type="GO" id="GO:0017017">
    <property type="term" value="F:MAP kinase tyrosine/serine/threonine phosphatase activity"/>
    <property type="evidence" value="ECO:0007669"/>
    <property type="project" value="TreeGrafter"/>
</dbReference>
<comment type="similarity">
    <text evidence="1">Belongs to the protein-tyrosine phosphatase family. Non-receptor class dual specificity subfamily.</text>
</comment>
<proteinExistence type="inferred from homology"/>
<dbReference type="EC" id="3.1.3.48" evidence="2"/>
<dbReference type="InterPro" id="IPR000340">
    <property type="entry name" value="Dual-sp_phosphatase_cat-dom"/>
</dbReference>
<dbReference type="Proteomes" id="UP001303473">
    <property type="component" value="Unassembled WGS sequence"/>
</dbReference>
<keyword evidence="9" id="KW-1185">Reference proteome</keyword>
<sequence>MGPLGAALVQEDRPRGPSPVHTFGPSDNSSVLLHCDKGVSRSPTALIAYLMRTHGWSFNTALAFVQVKRRIRPNENFKEQLQVWEAVKYEIWEHSEGRTPKAEYAAYLERRAKRLQERGLTGDEPIGLHSLLLNYTTPRFPRRVNV</sequence>
<evidence type="ECO:0000256" key="1">
    <source>
        <dbReference type="ARBA" id="ARBA00008601"/>
    </source>
</evidence>
<dbReference type="PROSITE" id="PS00383">
    <property type="entry name" value="TYR_PHOSPHATASE_1"/>
    <property type="match status" value="1"/>
</dbReference>
<evidence type="ECO:0000256" key="5">
    <source>
        <dbReference type="SAM" id="MobiDB-lite"/>
    </source>
</evidence>
<evidence type="ECO:0000259" key="7">
    <source>
        <dbReference type="PROSITE" id="PS50056"/>
    </source>
</evidence>
<comment type="caution">
    <text evidence="8">The sequence shown here is derived from an EMBL/GenBank/DDBJ whole genome shotgun (WGS) entry which is preliminary data.</text>
</comment>
<dbReference type="EMBL" id="MU853901">
    <property type="protein sequence ID" value="KAK3935934.1"/>
    <property type="molecule type" value="Genomic_DNA"/>
</dbReference>
<protein>
    <recommendedName>
        <fullName evidence="2">protein-tyrosine-phosphatase</fullName>
        <ecNumber evidence="2">3.1.3.48</ecNumber>
    </recommendedName>
</protein>
<dbReference type="CDD" id="cd14498">
    <property type="entry name" value="DSP"/>
    <property type="match status" value="1"/>
</dbReference>
<dbReference type="Gene3D" id="3.90.190.10">
    <property type="entry name" value="Protein tyrosine phosphatase superfamily"/>
    <property type="match status" value="1"/>
</dbReference>
<evidence type="ECO:0000313" key="8">
    <source>
        <dbReference type="EMBL" id="KAK3935934.1"/>
    </source>
</evidence>
<dbReference type="GO" id="GO:0008330">
    <property type="term" value="F:protein tyrosine/threonine phosphatase activity"/>
    <property type="evidence" value="ECO:0007669"/>
    <property type="project" value="TreeGrafter"/>
</dbReference>
<reference evidence="9" key="1">
    <citation type="journal article" date="2023" name="Mol. Phylogenet. Evol.">
        <title>Genome-scale phylogeny and comparative genomics of the fungal order Sordariales.</title>
        <authorList>
            <person name="Hensen N."/>
            <person name="Bonometti L."/>
            <person name="Westerberg I."/>
            <person name="Brannstrom I.O."/>
            <person name="Guillou S."/>
            <person name="Cros-Aarteil S."/>
            <person name="Calhoun S."/>
            <person name="Haridas S."/>
            <person name="Kuo A."/>
            <person name="Mondo S."/>
            <person name="Pangilinan J."/>
            <person name="Riley R."/>
            <person name="LaButti K."/>
            <person name="Andreopoulos B."/>
            <person name="Lipzen A."/>
            <person name="Chen C."/>
            <person name="Yan M."/>
            <person name="Daum C."/>
            <person name="Ng V."/>
            <person name="Clum A."/>
            <person name="Steindorff A."/>
            <person name="Ohm R.A."/>
            <person name="Martin F."/>
            <person name="Silar P."/>
            <person name="Natvig D.O."/>
            <person name="Lalanne C."/>
            <person name="Gautier V."/>
            <person name="Ament-Velasquez S.L."/>
            <person name="Kruys A."/>
            <person name="Hutchinson M.I."/>
            <person name="Powell A.J."/>
            <person name="Barry K."/>
            <person name="Miller A.N."/>
            <person name="Grigoriev I.V."/>
            <person name="Debuchy R."/>
            <person name="Gladieux P."/>
            <person name="Hiltunen Thoren M."/>
            <person name="Johannesson H."/>
        </authorList>
    </citation>
    <scope>NUCLEOTIDE SEQUENCE [LARGE SCALE GENOMIC DNA]</scope>
    <source>
        <strain evidence="9">CBS 340.73</strain>
    </source>
</reference>
<dbReference type="GO" id="GO:0043409">
    <property type="term" value="P:negative regulation of MAPK cascade"/>
    <property type="evidence" value="ECO:0007669"/>
    <property type="project" value="TreeGrafter"/>
</dbReference>
<dbReference type="InterPro" id="IPR016130">
    <property type="entry name" value="Tyr_Pase_AS"/>
</dbReference>
<evidence type="ECO:0000256" key="3">
    <source>
        <dbReference type="ARBA" id="ARBA00022801"/>
    </source>
</evidence>
<name>A0AAN6MYV7_9PEZI</name>
<gene>
    <name evidence="8" type="ORF">QBC46DRAFT_357882</name>
</gene>
<feature type="domain" description="Tyrosine-protein phosphatase" evidence="6">
    <location>
        <begin position="1"/>
        <end position="90"/>
    </location>
</feature>
<keyword evidence="3" id="KW-0378">Hydrolase</keyword>
<dbReference type="Pfam" id="PF00782">
    <property type="entry name" value="DSPc"/>
    <property type="match status" value="1"/>
</dbReference>
<dbReference type="PANTHER" id="PTHR10159">
    <property type="entry name" value="DUAL SPECIFICITY PROTEIN PHOSPHATASE"/>
    <property type="match status" value="1"/>
</dbReference>
<evidence type="ECO:0000313" key="9">
    <source>
        <dbReference type="Proteomes" id="UP001303473"/>
    </source>
</evidence>
<dbReference type="SUPFAM" id="SSF52799">
    <property type="entry name" value="(Phosphotyrosine protein) phosphatases II"/>
    <property type="match status" value="1"/>
</dbReference>
<accession>A0AAN6MYV7</accession>
<dbReference type="InterPro" id="IPR029021">
    <property type="entry name" value="Prot-tyrosine_phosphatase-like"/>
</dbReference>
<dbReference type="GO" id="GO:0005737">
    <property type="term" value="C:cytoplasm"/>
    <property type="evidence" value="ECO:0007669"/>
    <property type="project" value="TreeGrafter"/>
</dbReference>
<keyword evidence="4" id="KW-0904">Protein phosphatase</keyword>
<dbReference type="InterPro" id="IPR000387">
    <property type="entry name" value="Tyr_Pase_dom"/>
</dbReference>